<keyword evidence="1" id="KW-1133">Transmembrane helix</keyword>
<evidence type="ECO:0000313" key="3">
    <source>
        <dbReference type="Proteomes" id="UP001527052"/>
    </source>
</evidence>
<feature type="transmembrane region" description="Helical" evidence="1">
    <location>
        <begin position="75"/>
        <end position="93"/>
    </location>
</feature>
<accession>A0ABT4ER97</accession>
<keyword evidence="1" id="KW-0472">Membrane</keyword>
<protein>
    <submittedName>
        <fullName evidence="2">Uncharacterized protein</fullName>
    </submittedName>
</protein>
<keyword evidence="1" id="KW-0812">Transmembrane</keyword>
<keyword evidence="3" id="KW-1185">Reference proteome</keyword>
<comment type="caution">
    <text evidence="2">The sequence shown here is derived from an EMBL/GenBank/DDBJ whole genome shotgun (WGS) entry which is preliminary data.</text>
</comment>
<name>A0ABT4ER97_9BACI</name>
<dbReference type="RefSeq" id="WP_268636997.1">
    <property type="nucleotide sequence ID" value="NZ_JAMDLZ010000012.1"/>
</dbReference>
<organism evidence="2 3">
    <name type="scientific">Lysinibacillus xylanilyticus</name>
    <dbReference type="NCBI Taxonomy" id="582475"/>
    <lineage>
        <taxon>Bacteria</taxon>
        <taxon>Bacillati</taxon>
        <taxon>Bacillota</taxon>
        <taxon>Bacilli</taxon>
        <taxon>Bacillales</taxon>
        <taxon>Bacillaceae</taxon>
        <taxon>Lysinibacillus</taxon>
    </lineage>
</organism>
<dbReference type="EMBL" id="JAMDLZ010000012">
    <property type="protein sequence ID" value="MCY9546811.1"/>
    <property type="molecule type" value="Genomic_DNA"/>
</dbReference>
<reference evidence="2 3" key="1">
    <citation type="submission" date="2022-05" db="EMBL/GenBank/DDBJ databases">
        <title>Genome Sequencing of Bee-Associated Microbes.</title>
        <authorList>
            <person name="Dunlap C."/>
        </authorList>
    </citation>
    <scope>NUCLEOTIDE SEQUENCE [LARGE SCALE GENOMIC DNA]</scope>
    <source>
        <strain evidence="2 3">NRRL BD-083</strain>
    </source>
</reference>
<sequence>MTQNKRKNTGFVASILAFILIVFLLIISFAVLPLLALLVGMGFGYVLEAFTGDYVVQAFNALGLTNVREDDLPKVFGLLTLITAILGVAFVGANKSKSDDKC</sequence>
<dbReference type="Proteomes" id="UP001527052">
    <property type="component" value="Unassembled WGS sequence"/>
</dbReference>
<gene>
    <name evidence="2" type="ORF">M5W82_07575</name>
</gene>
<proteinExistence type="predicted"/>
<evidence type="ECO:0000313" key="2">
    <source>
        <dbReference type="EMBL" id="MCY9546811.1"/>
    </source>
</evidence>
<evidence type="ECO:0000256" key="1">
    <source>
        <dbReference type="SAM" id="Phobius"/>
    </source>
</evidence>
<feature type="transmembrane region" description="Helical" evidence="1">
    <location>
        <begin position="12"/>
        <end position="45"/>
    </location>
</feature>